<evidence type="ECO:0000313" key="4">
    <source>
        <dbReference type="Proteomes" id="UP001150062"/>
    </source>
</evidence>
<reference evidence="3" key="1">
    <citation type="submission" date="2022-08" db="EMBL/GenBank/DDBJ databases">
        <title>Novel sulfate-reducing endosymbionts in the free-living metamonad Anaeramoeba.</title>
        <authorList>
            <person name="Jerlstrom-Hultqvist J."/>
            <person name="Cepicka I."/>
            <person name="Gallot-Lavallee L."/>
            <person name="Salas-Leiva D."/>
            <person name="Curtis B.A."/>
            <person name="Zahonova K."/>
            <person name="Pipaliya S."/>
            <person name="Dacks J."/>
            <person name="Roger A.J."/>
        </authorList>
    </citation>
    <scope>NUCLEOTIDE SEQUENCE</scope>
    <source>
        <strain evidence="3">Schooner1</strain>
    </source>
</reference>
<feature type="domain" description="Thioredoxin" evidence="2">
    <location>
        <begin position="31"/>
        <end position="125"/>
    </location>
</feature>
<accession>A0ABQ8XJ57</accession>
<dbReference type="InterPro" id="IPR013766">
    <property type="entry name" value="Thioredoxin_domain"/>
</dbReference>
<dbReference type="Gene3D" id="3.40.30.10">
    <property type="entry name" value="Glutaredoxin"/>
    <property type="match status" value="1"/>
</dbReference>
<dbReference type="InterPro" id="IPR036249">
    <property type="entry name" value="Thioredoxin-like_sf"/>
</dbReference>
<dbReference type="Proteomes" id="UP001150062">
    <property type="component" value="Unassembled WGS sequence"/>
</dbReference>
<evidence type="ECO:0000259" key="2">
    <source>
        <dbReference type="Pfam" id="PF00085"/>
    </source>
</evidence>
<proteinExistence type="predicted"/>
<dbReference type="EMBL" id="JAOAOG010000288">
    <property type="protein sequence ID" value="KAJ6232677.1"/>
    <property type="molecule type" value="Genomic_DNA"/>
</dbReference>
<protein>
    <submittedName>
        <fullName evidence="3">Phosducin-like protein</fullName>
    </submittedName>
</protein>
<comment type="caution">
    <text evidence="3">The sequence shown here is derived from an EMBL/GenBank/DDBJ whole genome shotgun (WGS) entry which is preliminary data.</text>
</comment>
<name>A0ABQ8XJ57_9EUKA</name>
<sequence length="166" mass="19355">MNFKCSFFFLISILLILLVNKSKSKEFGISQELTKDNYQNILSPESKKPNIILITEQNCTICSKLEKYFARSASQLPFIQFLKIDYSKEPKLTLELQPSYSKPPSLVLYRDGRSREFTLSSVPQQIIEDMKALTNDDLLQIITRENKIQFSRIKDVKFLVYLDNIE</sequence>
<organism evidence="3 4">
    <name type="scientific">Anaeramoeba flamelloides</name>
    <dbReference type="NCBI Taxonomy" id="1746091"/>
    <lineage>
        <taxon>Eukaryota</taxon>
        <taxon>Metamonada</taxon>
        <taxon>Anaeramoebidae</taxon>
        <taxon>Anaeramoeba</taxon>
    </lineage>
</organism>
<evidence type="ECO:0000256" key="1">
    <source>
        <dbReference type="SAM" id="SignalP"/>
    </source>
</evidence>
<dbReference type="Pfam" id="PF00085">
    <property type="entry name" value="Thioredoxin"/>
    <property type="match status" value="1"/>
</dbReference>
<feature type="chain" id="PRO_5045043591" evidence="1">
    <location>
        <begin position="25"/>
        <end position="166"/>
    </location>
</feature>
<gene>
    <name evidence="3" type="ORF">M0813_04482</name>
</gene>
<keyword evidence="1" id="KW-0732">Signal</keyword>
<keyword evidence="4" id="KW-1185">Reference proteome</keyword>
<feature type="signal peptide" evidence="1">
    <location>
        <begin position="1"/>
        <end position="24"/>
    </location>
</feature>
<dbReference type="CDD" id="cd01659">
    <property type="entry name" value="TRX_superfamily"/>
    <property type="match status" value="1"/>
</dbReference>
<evidence type="ECO:0000313" key="3">
    <source>
        <dbReference type="EMBL" id="KAJ6232677.1"/>
    </source>
</evidence>
<dbReference type="SUPFAM" id="SSF52833">
    <property type="entry name" value="Thioredoxin-like"/>
    <property type="match status" value="1"/>
</dbReference>